<name>A0A1R2AT56_9CILI</name>
<organism evidence="1 2">
    <name type="scientific">Stentor coeruleus</name>
    <dbReference type="NCBI Taxonomy" id="5963"/>
    <lineage>
        <taxon>Eukaryota</taxon>
        <taxon>Sar</taxon>
        <taxon>Alveolata</taxon>
        <taxon>Ciliophora</taxon>
        <taxon>Postciliodesmatophora</taxon>
        <taxon>Heterotrichea</taxon>
        <taxon>Heterotrichida</taxon>
        <taxon>Stentoridae</taxon>
        <taxon>Stentor</taxon>
    </lineage>
</organism>
<reference evidence="1 2" key="1">
    <citation type="submission" date="2016-11" db="EMBL/GenBank/DDBJ databases">
        <title>The macronuclear genome of Stentor coeruleus: a giant cell with tiny introns.</title>
        <authorList>
            <person name="Slabodnick M."/>
            <person name="Ruby J.G."/>
            <person name="Reiff S.B."/>
            <person name="Swart E.C."/>
            <person name="Gosai S."/>
            <person name="Prabakaran S."/>
            <person name="Witkowska E."/>
            <person name="Larue G.E."/>
            <person name="Fisher S."/>
            <person name="Freeman R.M."/>
            <person name="Gunawardena J."/>
            <person name="Chu W."/>
            <person name="Stover N.A."/>
            <person name="Gregory B.D."/>
            <person name="Nowacki M."/>
            <person name="Derisi J."/>
            <person name="Roy S.W."/>
            <person name="Marshall W.F."/>
            <person name="Sood P."/>
        </authorList>
    </citation>
    <scope>NUCLEOTIDE SEQUENCE [LARGE SCALE GENOMIC DNA]</scope>
    <source>
        <strain evidence="1">WM001</strain>
    </source>
</reference>
<dbReference type="Proteomes" id="UP000187209">
    <property type="component" value="Unassembled WGS sequence"/>
</dbReference>
<dbReference type="EMBL" id="MPUH01001449">
    <property type="protein sequence ID" value="OMJ67709.1"/>
    <property type="molecule type" value="Genomic_DNA"/>
</dbReference>
<dbReference type="AlphaFoldDB" id="A0A1R2AT56"/>
<keyword evidence="2" id="KW-1185">Reference proteome</keyword>
<gene>
    <name evidence="1" type="ORF">SteCoe_35056</name>
</gene>
<sequence length="226" mass="26683">MFQNHILPTIESFQFLELQKACSQSFNWLLKPVKSAQSTKILSKNSTKRGRKITKSTEILSQFLDNSLNKAPRKEYVRCCLLRRLVKMIRLVLNNKIKLALHSSTIEILNFIESNKEELKHIINKENLPFEENKVNVKFKSYSDGYCRQFFSNTVAREIYKLYIEYLFSGQTLEQRSKDLGLYCCRKGTEENAECKEKWEKLKEILLGESEVCYEESFEKKIYCNE</sequence>
<comment type="caution">
    <text evidence="1">The sequence shown here is derived from an EMBL/GenBank/DDBJ whole genome shotgun (WGS) entry which is preliminary data.</text>
</comment>
<proteinExistence type="predicted"/>
<accession>A0A1R2AT56</accession>
<evidence type="ECO:0000313" key="2">
    <source>
        <dbReference type="Proteomes" id="UP000187209"/>
    </source>
</evidence>
<evidence type="ECO:0000313" key="1">
    <source>
        <dbReference type="EMBL" id="OMJ67709.1"/>
    </source>
</evidence>
<protein>
    <submittedName>
        <fullName evidence="1">Uncharacterized protein</fullName>
    </submittedName>
</protein>